<sequence>MKIIVNLLLNCIFFIYGILSKSYDEVQIPMNDIQYIISHLQIKYRMNYNDAKNCIIELEHFFTGIKYKIINNMIDHPPGAIKNTWEIYIVHTSMYYNFSYLTFDRYIHYTPLVEDKGQLYIYNKLRIFGIDNMNETVWLLRSLNEQEYYSSLATWNTYFKKSKSLVNFNSNVNKFLKQFIEEYNPSLNNFKVLDIAMGQGRNSIWLAQKGYDVVGFDTSIEGINIAKNQAERLNLTTLQTYVTSIEEFYFGVEQWDLIVCIYFPIINQTKYLQKLEQSLKYKGLFMVEVFHWDNLIGEHRMPIDVTYKTNIIPLLFSNLTTIIYEEPMDYSDFGNRLTKIIRYVGQKQY</sequence>
<protein>
    <submittedName>
        <fullName evidence="4">Methyltransferase type 11</fullName>
    </submittedName>
</protein>
<keyword evidence="4" id="KW-0489">Methyltransferase</keyword>
<dbReference type="EMBL" id="JN235987">
    <property type="protein sequence ID" value="AEN94412.1"/>
    <property type="molecule type" value="Genomic_DNA"/>
</dbReference>
<feature type="signal peptide" evidence="2">
    <location>
        <begin position="1"/>
        <end position="20"/>
    </location>
</feature>
<dbReference type="PANTHER" id="PTHR43861:SF3">
    <property type="entry name" value="PUTATIVE (AFU_ORTHOLOGUE AFUA_2G14390)-RELATED"/>
    <property type="match status" value="1"/>
</dbReference>
<dbReference type="InterPro" id="IPR029063">
    <property type="entry name" value="SAM-dependent_MTases_sf"/>
</dbReference>
<dbReference type="PANTHER" id="PTHR43861">
    <property type="entry name" value="TRANS-ACONITATE 2-METHYLTRANSFERASE-RELATED"/>
    <property type="match status" value="1"/>
</dbReference>
<dbReference type="GO" id="GO:0032259">
    <property type="term" value="P:methylation"/>
    <property type="evidence" value="ECO:0007669"/>
    <property type="project" value="UniProtKB-KW"/>
</dbReference>
<evidence type="ECO:0000259" key="3">
    <source>
        <dbReference type="Pfam" id="PF13649"/>
    </source>
</evidence>
<name>G3KGV5_ADIVA</name>
<keyword evidence="1 4" id="KW-0808">Transferase</keyword>
<keyword evidence="2" id="KW-0732">Signal</keyword>
<organism evidence="4">
    <name type="scientific">Adineta vaga</name>
    <name type="common">Rotifer</name>
    <name type="synonym">Callidina vaga</name>
    <dbReference type="NCBI Taxonomy" id="104782"/>
    <lineage>
        <taxon>Eukaryota</taxon>
        <taxon>Metazoa</taxon>
        <taxon>Spiralia</taxon>
        <taxon>Gnathifera</taxon>
        <taxon>Rotifera</taxon>
        <taxon>Eurotatoria</taxon>
        <taxon>Bdelloidea</taxon>
        <taxon>Adinetida</taxon>
        <taxon>Adinetidae</taxon>
        <taxon>Adineta</taxon>
    </lineage>
</organism>
<dbReference type="CDD" id="cd02440">
    <property type="entry name" value="AdoMet_MTases"/>
    <property type="match status" value="1"/>
</dbReference>
<evidence type="ECO:0000256" key="2">
    <source>
        <dbReference type="SAM" id="SignalP"/>
    </source>
</evidence>
<proteinExistence type="predicted"/>
<dbReference type="Gene3D" id="3.40.50.150">
    <property type="entry name" value="Vaccinia Virus protein VP39"/>
    <property type="match status" value="1"/>
</dbReference>
<dbReference type="Pfam" id="PF13649">
    <property type="entry name" value="Methyltransf_25"/>
    <property type="match status" value="1"/>
</dbReference>
<evidence type="ECO:0000256" key="1">
    <source>
        <dbReference type="ARBA" id="ARBA00022679"/>
    </source>
</evidence>
<reference evidence="4" key="1">
    <citation type="journal article" date="2011" name="Proc. Natl. Acad. Sci. U.S.A.">
        <title>A widespread class of reverse transcriptase-related cellular genes.</title>
        <authorList>
            <person name="Gladyshev E.A."/>
            <person name="Arkhipova I.R."/>
        </authorList>
    </citation>
    <scope>NUCLEOTIDE SEQUENCE</scope>
</reference>
<dbReference type="GO" id="GO:0008168">
    <property type="term" value="F:methyltransferase activity"/>
    <property type="evidence" value="ECO:0007669"/>
    <property type="project" value="UniProtKB-KW"/>
</dbReference>
<dbReference type="InterPro" id="IPR041698">
    <property type="entry name" value="Methyltransf_25"/>
</dbReference>
<feature type="domain" description="Methyltransferase" evidence="3">
    <location>
        <begin position="192"/>
        <end position="283"/>
    </location>
</feature>
<feature type="chain" id="PRO_5003446718" evidence="2">
    <location>
        <begin position="21"/>
        <end position="349"/>
    </location>
</feature>
<evidence type="ECO:0000313" key="4">
    <source>
        <dbReference type="EMBL" id="AEN94412.1"/>
    </source>
</evidence>
<dbReference type="SUPFAM" id="SSF53335">
    <property type="entry name" value="S-adenosyl-L-methionine-dependent methyltransferases"/>
    <property type="match status" value="1"/>
</dbReference>
<dbReference type="AlphaFoldDB" id="G3KGV5"/>
<accession>G3KGV5</accession>